<keyword evidence="3 5" id="KW-0269">Exonuclease</keyword>
<dbReference type="InterPro" id="IPR041412">
    <property type="entry name" value="Xrn1_helical"/>
</dbReference>
<proteinExistence type="inferred from homology"/>
<feature type="compositionally biased region" description="Low complexity" evidence="6">
    <location>
        <begin position="1531"/>
        <end position="1544"/>
    </location>
</feature>
<evidence type="ECO:0000259" key="8">
    <source>
        <dbReference type="Pfam" id="PF17846"/>
    </source>
</evidence>
<dbReference type="InterPro" id="IPR040992">
    <property type="entry name" value="XRN1_D1"/>
</dbReference>
<name>A0AA39KX58_9HYME</name>
<keyword evidence="1 5" id="KW-0540">Nuclease</keyword>
<evidence type="ECO:0000256" key="1">
    <source>
        <dbReference type="ARBA" id="ARBA00022722"/>
    </source>
</evidence>
<dbReference type="PIRSF" id="PIRSF006743">
    <property type="entry name" value="Exonuclease_Xnr1"/>
    <property type="match status" value="1"/>
</dbReference>
<dbReference type="FunFam" id="3.40.50.12390:FF:000002">
    <property type="entry name" value="5'-3' exoribonuclease 1"/>
    <property type="match status" value="1"/>
</dbReference>
<feature type="domain" description="5'-3' exoribonuclease 1 D1" evidence="10">
    <location>
        <begin position="656"/>
        <end position="842"/>
    </location>
</feature>
<dbReference type="Pfam" id="PF17846">
    <property type="entry name" value="XRN_M"/>
    <property type="match status" value="1"/>
</dbReference>
<dbReference type="PANTHER" id="PTHR12341:SF7">
    <property type="entry name" value="5'-3' EXORIBONUCLEASE 1"/>
    <property type="match status" value="1"/>
</dbReference>
<comment type="subcellular location">
    <subcellularLocation>
        <location evidence="5">Cytoplasm</location>
    </subcellularLocation>
</comment>
<evidence type="ECO:0000313" key="12">
    <source>
        <dbReference type="EMBL" id="KAK0177025.1"/>
    </source>
</evidence>
<dbReference type="EC" id="3.1.13.-" evidence="5"/>
<feature type="region of interest" description="Disordered" evidence="6">
    <location>
        <begin position="1562"/>
        <end position="1594"/>
    </location>
</feature>
<feature type="domain" description="Xrn1 N-terminal" evidence="7">
    <location>
        <begin position="1"/>
        <end position="227"/>
    </location>
</feature>
<feature type="region of interest" description="Disordered" evidence="6">
    <location>
        <begin position="1509"/>
        <end position="1544"/>
    </location>
</feature>
<dbReference type="Pfam" id="PF18334">
    <property type="entry name" value="XRN1_D2_D3"/>
    <property type="match status" value="1"/>
</dbReference>
<feature type="domain" description="5'-3' exoribonuclease 1 SH3-like" evidence="9">
    <location>
        <begin position="1097"/>
        <end position="1159"/>
    </location>
</feature>
<comment type="caution">
    <text evidence="12">The sequence shown here is derived from an EMBL/GenBank/DDBJ whole genome shotgun (WGS) entry which is preliminary data.</text>
</comment>
<dbReference type="Gene3D" id="1.25.40.1050">
    <property type="match status" value="1"/>
</dbReference>
<keyword evidence="5" id="KW-0963">Cytoplasm</keyword>
<evidence type="ECO:0000259" key="7">
    <source>
        <dbReference type="Pfam" id="PF03159"/>
    </source>
</evidence>
<dbReference type="GO" id="GO:0004534">
    <property type="term" value="F:5'-3' RNA exonuclease activity"/>
    <property type="evidence" value="ECO:0007669"/>
    <property type="project" value="TreeGrafter"/>
</dbReference>
<dbReference type="Pfam" id="PF18129">
    <property type="entry name" value="SH3_12"/>
    <property type="match status" value="1"/>
</dbReference>
<dbReference type="InterPro" id="IPR041106">
    <property type="entry name" value="XRN1_D2_D3"/>
</dbReference>
<feature type="compositionally biased region" description="Polar residues" evidence="6">
    <location>
        <begin position="1667"/>
        <end position="1682"/>
    </location>
</feature>
<reference evidence="12" key="2">
    <citation type="submission" date="2023-03" db="EMBL/GenBank/DDBJ databases">
        <authorList>
            <person name="Inwood S.N."/>
            <person name="Skelly J.G."/>
            <person name="Guhlin J."/>
            <person name="Harrop T.W.R."/>
            <person name="Goldson S.G."/>
            <person name="Dearden P.K."/>
        </authorList>
    </citation>
    <scope>NUCLEOTIDE SEQUENCE</scope>
    <source>
        <strain evidence="12">Irish</strain>
        <tissue evidence="12">Whole body</tissue>
    </source>
</reference>
<sequence>MGVPKFARFICERYPCILELLNDYQIPEFDNLYLDMNGIIHCCSHPNDADAHFRITEETIFKNIFHYLEILFRTIKPQKLFFMAVDGVAPRAKINQQRSRRFRAAKEAELVEARARARGETISEESKFDSNCITPGTLFMAKLTEQLKYFVTYKVSTDKLWQKCKIILSGPEVPGEGEHKIMDYIRYLKSQPDHDANTRHCLYGLDADLIMLSLCTHEPHFTVLREEVKYGKNVQKCIMPEKTKFCLLHISLLREYMEHEFEAIKHKLSFPFDIEKIIDDWILMGFLVGNDFIPHLPNLHIANGALPLLYRAYMEILPTIDGYINEAGQLNLERFEKFMEKLAVIDVEHFTEHSADLKYFEGKTGRFPNEIERTSYNKLNEFEEFHKDAATISTSQSSPKIMNRDLNALIQMTDEILLGHSDEEKLDADSDNDMYNLEFLQHKRDYYMNKFEYENVDADVMRLQAEAYVTAIQWNLHYYYDGCCSWAWYYPHHYAPYISDIKGFKDLVFNFDLGEPFLPFQQLLAVLPAASKNLLPEVYQGLLTDEVSPIIDYYPGEFRTDLNEKKQEWEAVVLIPFINEAKLIDAMRPFNSQLKQEEIKRNQHGDMHVIYYTEKNLGTIVAPEYFPTIESHAKIITMSPKEIQIPRNKLVKGIAKNAKLHVYYSGFPTMQHIKHAAFLDKSKVKVFEHPSRENNMIIKILPMNIPTIQQLANDVLGQIVYVRWPHLMEAHVIAVSNGEQKFTLIDSNSNYMDNIRREEFNSSQTTQWNMEAKNIVSSYKNRFGIEVGEIKIIIHARPINGRRYILTSQGRLSLEKEWSNYPVSYAYQSIVKNIQVEDEGFIVHKNVADIYVPRSFCFMLGHPHYGALGEVIAPGMNIKTGRVKVAMRFIPDPNFESLKREQSESRMQYMHGSIAAQRLGISSHLLSRITGSIFVLTNTTEQSERKQQNIGLNLKFNKKNEELPGYTKKVNGQWLYSSKSIGLIRNYMEKFPLLFEYLAQNISNDMYNEDDLFPERPQEIINISKWIKEQPFRSIEVRNCDWDGLDPEIIQKISIEIDKYLEREADITKTVLMQVKPHLLYKPGLSAGNIAPDPEAKHKIFDRVIAIREDSVVPIGYRGTIVCIQSSGDDFEGSLYDILFDKSFVGSISFIGGATSRRYKLLAAEFINISHGIRAEQNITDVYSIPEKFHRKKTIIDSENVPYLKSSAFASFNKHGDFLPVFCQKTQDHQQLQNQARIRIMKKNNDSQNARDSPLKNNNIKNDTSTQNPDILPSEKPTQTRLTVATTATSTPKTDPQLSKLDRTTEFQLLWNELHKLPVVPDESKKSMAFPTMLLPQPPASSAAKSSQDPSAFLKAVLRISDDKSMNTSRFSAATNTHTFAYPLTPPLPPSSTPTLVQQLFDHARQANKKDNISYCALLLNHFQLIGNGMPRYFYSTDEKNLIRAQIVLPDMRNYQGDACFNHALAAESAASIVYKELNLDKTTKLRPPFDTLTRDTWMNIPPSNVQPSISTHLFPDAKKPTVKPPPNWNQPQSKSLQQSSKFPPTVPIGVSETRAQPLLVENKRDDKQQHVTPFVPLQAQKKTRVRKSKETPQSLQLNVTDALSSKIQKAQKSKIALQPKGSMKIVESDKSSKINDIIESKNGNSTQGQKTQKISRQRKSRIAANFDTSPVTGTANGSETK</sequence>
<gene>
    <name evidence="12" type="ORF">PV328_001116</name>
</gene>
<evidence type="ECO:0000259" key="9">
    <source>
        <dbReference type="Pfam" id="PF18129"/>
    </source>
</evidence>
<feature type="compositionally biased region" description="Low complexity" evidence="6">
    <location>
        <begin position="1279"/>
        <end position="1294"/>
    </location>
</feature>
<dbReference type="InterPro" id="IPR041385">
    <property type="entry name" value="SH3_12"/>
</dbReference>
<dbReference type="InterPro" id="IPR027073">
    <property type="entry name" value="5_3_exoribonuclease"/>
</dbReference>
<dbReference type="Pfam" id="PF03159">
    <property type="entry name" value="XRN_N"/>
    <property type="match status" value="1"/>
</dbReference>
<keyword evidence="2 5" id="KW-0378">Hydrolase</keyword>
<comment type="similarity">
    <text evidence="4 5">Belongs to the 5'-3' exonuclease family.</text>
</comment>
<dbReference type="InterPro" id="IPR047007">
    <property type="entry name" value="XRN1_D1_sf"/>
</dbReference>
<keyword evidence="13" id="KW-1185">Reference proteome</keyword>
<dbReference type="Gene3D" id="3.40.50.12390">
    <property type="match status" value="1"/>
</dbReference>
<protein>
    <recommendedName>
        <fullName evidence="5">5'-3' exoribonuclease 1</fullName>
        <ecNumber evidence="5">3.1.13.-</ecNumber>
    </recommendedName>
</protein>
<dbReference type="InterPro" id="IPR047008">
    <property type="entry name" value="XRN1_SH3_sf"/>
</dbReference>
<evidence type="ECO:0000259" key="11">
    <source>
        <dbReference type="Pfam" id="PF18334"/>
    </source>
</evidence>
<dbReference type="Gene3D" id="2.170.260.40">
    <property type="match status" value="1"/>
</dbReference>
<feature type="compositionally biased region" description="Polar residues" evidence="6">
    <location>
        <begin position="1642"/>
        <end position="1653"/>
    </location>
</feature>
<dbReference type="EMBL" id="JAQQBS010000001">
    <property type="protein sequence ID" value="KAK0177025.1"/>
    <property type="molecule type" value="Genomic_DNA"/>
</dbReference>
<reference evidence="12" key="1">
    <citation type="journal article" date="2023" name="bioRxiv">
        <title>Scaffold-level genome assemblies of two parasitoid biocontrol wasps reveal the parthenogenesis mechanism and an associated novel virus.</title>
        <authorList>
            <person name="Inwood S."/>
            <person name="Skelly J."/>
            <person name="Guhlin J."/>
            <person name="Harrop T."/>
            <person name="Goldson S."/>
            <person name="Dearden P."/>
        </authorList>
    </citation>
    <scope>NUCLEOTIDE SEQUENCE</scope>
    <source>
        <strain evidence="12">Irish</strain>
        <tissue evidence="12">Whole body</tissue>
    </source>
</reference>
<evidence type="ECO:0000256" key="3">
    <source>
        <dbReference type="ARBA" id="ARBA00022839"/>
    </source>
</evidence>
<dbReference type="InterPro" id="IPR016494">
    <property type="entry name" value="5_3_exoribonuclease_1"/>
</dbReference>
<accession>A0AA39KX58</accession>
<evidence type="ECO:0000259" key="10">
    <source>
        <dbReference type="Pfam" id="PF18332"/>
    </source>
</evidence>
<organism evidence="12 13">
    <name type="scientific">Microctonus aethiopoides</name>
    <dbReference type="NCBI Taxonomy" id="144406"/>
    <lineage>
        <taxon>Eukaryota</taxon>
        <taxon>Metazoa</taxon>
        <taxon>Ecdysozoa</taxon>
        <taxon>Arthropoda</taxon>
        <taxon>Hexapoda</taxon>
        <taxon>Insecta</taxon>
        <taxon>Pterygota</taxon>
        <taxon>Neoptera</taxon>
        <taxon>Endopterygota</taxon>
        <taxon>Hymenoptera</taxon>
        <taxon>Apocrita</taxon>
        <taxon>Ichneumonoidea</taxon>
        <taxon>Braconidae</taxon>
        <taxon>Euphorinae</taxon>
        <taxon>Microctonus</taxon>
    </lineage>
</organism>
<feature type="domain" description="Xrn1 helical" evidence="8">
    <location>
        <begin position="272"/>
        <end position="622"/>
    </location>
</feature>
<dbReference type="CDD" id="cd18673">
    <property type="entry name" value="PIN_XRN1-2-like"/>
    <property type="match status" value="1"/>
</dbReference>
<dbReference type="GO" id="GO:0000956">
    <property type="term" value="P:nuclear-transcribed mRNA catabolic process"/>
    <property type="evidence" value="ECO:0007669"/>
    <property type="project" value="InterPro"/>
</dbReference>
<dbReference type="PANTHER" id="PTHR12341">
    <property type="entry name" value="5'-&gt;3' EXORIBONUCLEASE"/>
    <property type="match status" value="1"/>
</dbReference>
<feature type="region of interest" description="Disordered" evidence="6">
    <location>
        <begin position="1621"/>
        <end position="1682"/>
    </location>
</feature>
<evidence type="ECO:0000256" key="5">
    <source>
        <dbReference type="PIRNR" id="PIRNR006743"/>
    </source>
</evidence>
<evidence type="ECO:0000313" key="13">
    <source>
        <dbReference type="Proteomes" id="UP001168990"/>
    </source>
</evidence>
<dbReference type="Pfam" id="PF18332">
    <property type="entry name" value="XRN1_D1"/>
    <property type="match status" value="1"/>
</dbReference>
<feature type="compositionally biased region" description="Basic and acidic residues" evidence="6">
    <location>
        <begin position="1627"/>
        <end position="1640"/>
    </location>
</feature>
<evidence type="ECO:0000256" key="2">
    <source>
        <dbReference type="ARBA" id="ARBA00022801"/>
    </source>
</evidence>
<dbReference type="Proteomes" id="UP001168990">
    <property type="component" value="Unassembled WGS sequence"/>
</dbReference>
<feature type="region of interest" description="Disordered" evidence="6">
    <location>
        <begin position="1244"/>
        <end position="1298"/>
    </location>
</feature>
<dbReference type="GO" id="GO:0005634">
    <property type="term" value="C:nucleus"/>
    <property type="evidence" value="ECO:0007669"/>
    <property type="project" value="TreeGrafter"/>
</dbReference>
<evidence type="ECO:0000256" key="4">
    <source>
        <dbReference type="ARBA" id="ARBA00038299"/>
    </source>
</evidence>
<keyword evidence="5" id="KW-0694">RNA-binding</keyword>
<evidence type="ECO:0000256" key="6">
    <source>
        <dbReference type="SAM" id="MobiDB-lite"/>
    </source>
</evidence>
<feature type="compositionally biased region" description="Polar residues" evidence="6">
    <location>
        <begin position="1246"/>
        <end position="1269"/>
    </location>
</feature>
<feature type="domain" description="Exoribonuclease Xrn1 D2/D3" evidence="11">
    <location>
        <begin position="855"/>
        <end position="1069"/>
    </location>
</feature>
<dbReference type="Gene3D" id="2.30.30.750">
    <property type="match status" value="1"/>
</dbReference>
<dbReference type="GO" id="GO:0016075">
    <property type="term" value="P:rRNA catabolic process"/>
    <property type="evidence" value="ECO:0007669"/>
    <property type="project" value="TreeGrafter"/>
</dbReference>
<dbReference type="GO" id="GO:0003723">
    <property type="term" value="F:RNA binding"/>
    <property type="evidence" value="ECO:0007669"/>
    <property type="project" value="UniProtKB-KW"/>
</dbReference>
<dbReference type="GO" id="GO:0005737">
    <property type="term" value="C:cytoplasm"/>
    <property type="evidence" value="ECO:0007669"/>
    <property type="project" value="UniProtKB-SubCell"/>
</dbReference>
<dbReference type="InterPro" id="IPR004859">
    <property type="entry name" value="Xrn1_N"/>
</dbReference>